<gene>
    <name evidence="2" type="ORF">FISHEDRAFT_70717</name>
</gene>
<organism evidence="2 3">
    <name type="scientific">Fistulina hepatica ATCC 64428</name>
    <dbReference type="NCBI Taxonomy" id="1128425"/>
    <lineage>
        <taxon>Eukaryota</taxon>
        <taxon>Fungi</taxon>
        <taxon>Dikarya</taxon>
        <taxon>Basidiomycota</taxon>
        <taxon>Agaricomycotina</taxon>
        <taxon>Agaricomycetes</taxon>
        <taxon>Agaricomycetidae</taxon>
        <taxon>Agaricales</taxon>
        <taxon>Fistulinaceae</taxon>
        <taxon>Fistulina</taxon>
    </lineage>
</organism>
<evidence type="ECO:0000313" key="2">
    <source>
        <dbReference type="EMBL" id="KIY51487.1"/>
    </source>
</evidence>
<dbReference type="AlphaFoldDB" id="A0A0D7AIS4"/>
<feature type="compositionally biased region" description="Pro residues" evidence="1">
    <location>
        <begin position="28"/>
        <end position="40"/>
    </location>
</feature>
<reference evidence="2 3" key="1">
    <citation type="journal article" date="2015" name="Fungal Genet. Biol.">
        <title>Evolution of novel wood decay mechanisms in Agaricales revealed by the genome sequences of Fistulina hepatica and Cylindrobasidium torrendii.</title>
        <authorList>
            <person name="Floudas D."/>
            <person name="Held B.W."/>
            <person name="Riley R."/>
            <person name="Nagy L.G."/>
            <person name="Koehler G."/>
            <person name="Ransdell A.S."/>
            <person name="Younus H."/>
            <person name="Chow J."/>
            <person name="Chiniquy J."/>
            <person name="Lipzen A."/>
            <person name="Tritt A."/>
            <person name="Sun H."/>
            <person name="Haridas S."/>
            <person name="LaButti K."/>
            <person name="Ohm R.A."/>
            <person name="Kues U."/>
            <person name="Blanchette R.A."/>
            <person name="Grigoriev I.V."/>
            <person name="Minto R.E."/>
            <person name="Hibbett D.S."/>
        </authorList>
    </citation>
    <scope>NUCLEOTIDE SEQUENCE [LARGE SCALE GENOMIC DNA]</scope>
    <source>
        <strain evidence="2 3">ATCC 64428</strain>
    </source>
</reference>
<feature type="region of interest" description="Disordered" evidence="1">
    <location>
        <begin position="62"/>
        <end position="181"/>
    </location>
</feature>
<protein>
    <submittedName>
        <fullName evidence="2">Uncharacterized protein</fullName>
    </submittedName>
</protein>
<dbReference type="Proteomes" id="UP000054144">
    <property type="component" value="Unassembled WGS sequence"/>
</dbReference>
<sequence>MNNNAPSPPYDRWMQHALSYERHRIPGTPSPIPSPQPSPAMQPMLMPQSELKQGHAIRDERFSGRAGRAAAHRYPSPLASPPMQAAQAYPRSNSRAVTPARTPRSIDERSTSRSVCPSINFADITPPASPYARHVTPKSVSSSSRVKDNGFQRRGQSMAAASPPPTGGYAMPQFSRDKDGNYTYQYASPLLSA</sequence>
<evidence type="ECO:0000313" key="3">
    <source>
        <dbReference type="Proteomes" id="UP000054144"/>
    </source>
</evidence>
<dbReference type="EMBL" id="KN881650">
    <property type="protein sequence ID" value="KIY51487.1"/>
    <property type="molecule type" value="Genomic_DNA"/>
</dbReference>
<evidence type="ECO:0000256" key="1">
    <source>
        <dbReference type="SAM" id="MobiDB-lite"/>
    </source>
</evidence>
<keyword evidence="3" id="KW-1185">Reference proteome</keyword>
<accession>A0A0D7AIS4</accession>
<feature type="region of interest" description="Disordered" evidence="1">
    <location>
        <begin position="23"/>
        <end position="44"/>
    </location>
</feature>
<name>A0A0D7AIS4_9AGAR</name>
<proteinExistence type="predicted"/>